<comment type="similarity">
    <text evidence="1">Belongs to the methyltransferase superfamily.</text>
</comment>
<reference evidence="4 5" key="1">
    <citation type="submission" date="2019-03" db="EMBL/GenBank/DDBJ databases">
        <title>Comparative insights into the high quality Complete genome sequence of highly metal resistant Cupriavidus metallidurans strain BS1 isolated from a gold-copper mine.</title>
        <authorList>
            <person name="Mazhar H.S."/>
            <person name="Rensing C."/>
        </authorList>
    </citation>
    <scope>NUCLEOTIDE SEQUENCE [LARGE SCALE GENOMIC DNA]</scope>
    <source>
        <strain evidence="4 5">BS1</strain>
    </source>
</reference>
<dbReference type="InterPro" id="IPR029063">
    <property type="entry name" value="SAM-dependent_MTases_sf"/>
</dbReference>
<dbReference type="CDD" id="cd02440">
    <property type="entry name" value="AdoMet_MTases"/>
    <property type="match status" value="1"/>
</dbReference>
<dbReference type="InterPro" id="IPR051052">
    <property type="entry name" value="Diverse_substrate_MTase"/>
</dbReference>
<dbReference type="InterPro" id="IPR013216">
    <property type="entry name" value="Methyltransf_11"/>
</dbReference>
<evidence type="ECO:0000313" key="5">
    <source>
        <dbReference type="Proteomes" id="UP000253772"/>
    </source>
</evidence>
<gene>
    <name evidence="4" type="ORF">DDF84_020315</name>
</gene>
<accession>A0A2L0X3Z4</accession>
<dbReference type="GO" id="GO:0008757">
    <property type="term" value="F:S-adenosylmethionine-dependent methyltransferase activity"/>
    <property type="evidence" value="ECO:0007669"/>
    <property type="project" value="InterPro"/>
</dbReference>
<dbReference type="SUPFAM" id="SSF53335">
    <property type="entry name" value="S-adenosyl-L-methionine-dependent methyltransferases"/>
    <property type="match status" value="1"/>
</dbReference>
<dbReference type="EMBL" id="CP037901">
    <property type="protein sequence ID" value="QBP12125.1"/>
    <property type="molecule type" value="Genomic_DNA"/>
</dbReference>
<dbReference type="PANTHER" id="PTHR44942:SF4">
    <property type="entry name" value="METHYLTRANSFERASE TYPE 11 DOMAIN-CONTAINING PROTEIN"/>
    <property type="match status" value="1"/>
</dbReference>
<evidence type="ECO:0000256" key="1">
    <source>
        <dbReference type="ARBA" id="ARBA00008361"/>
    </source>
</evidence>
<dbReference type="OrthoDB" id="9797252at2"/>
<dbReference type="GO" id="GO:0032259">
    <property type="term" value="P:methylation"/>
    <property type="evidence" value="ECO:0007669"/>
    <property type="project" value="UniProtKB-KW"/>
</dbReference>
<dbReference type="Gene3D" id="3.40.50.150">
    <property type="entry name" value="Vaccinia Virus protein VP39"/>
    <property type="match status" value="1"/>
</dbReference>
<evidence type="ECO:0000313" key="4">
    <source>
        <dbReference type="EMBL" id="QBP12125.1"/>
    </source>
</evidence>
<name>A0A2L0X3Z4_9BURK</name>
<dbReference type="Pfam" id="PF08241">
    <property type="entry name" value="Methyltransf_11"/>
    <property type="match status" value="1"/>
</dbReference>
<dbReference type="Proteomes" id="UP000253772">
    <property type="component" value="Chromosome c2"/>
</dbReference>
<dbReference type="RefSeq" id="WP_017513522.1">
    <property type="nucleotide sequence ID" value="NZ_CP026544.1"/>
</dbReference>
<evidence type="ECO:0000256" key="3">
    <source>
        <dbReference type="ARBA" id="ARBA00022679"/>
    </source>
</evidence>
<sequence length="255" mass="27472">MTAIHHAAAQGFSAQADTYARGRPEYPTELSGWLRDTLGVAPGKTVVDLGAGTGKFTRLLAQTGATVIAVEPVDAMRAQLSAKLPDVRALAGSAESIPLPDGSVDAVVCAQAFHWFANTAAVQEIRRVLKPGGKLGLVWNVRDESVGWVARLTEIMTPFEGDAPRFYKGDWKKVFPADGMGPLGLTRFAYTHSGAPEQVIVDRVMSVSFIASLPQDQQDAVRARLREVIATDPALQGRDVVSFPYSTEAYCCERL</sequence>
<evidence type="ECO:0000256" key="2">
    <source>
        <dbReference type="ARBA" id="ARBA00022603"/>
    </source>
</evidence>
<keyword evidence="3 4" id="KW-0808">Transferase</keyword>
<proteinExistence type="inferred from homology"/>
<protein>
    <submittedName>
        <fullName evidence="4">Class I SAM-dependent methyltransferase</fullName>
    </submittedName>
</protein>
<dbReference type="PANTHER" id="PTHR44942">
    <property type="entry name" value="METHYLTRANSF_11 DOMAIN-CONTAINING PROTEIN"/>
    <property type="match status" value="1"/>
</dbReference>
<dbReference type="AlphaFoldDB" id="A0A2L0X3Z4"/>
<organism evidence="4 5">
    <name type="scientific">Cupriavidus metallidurans</name>
    <dbReference type="NCBI Taxonomy" id="119219"/>
    <lineage>
        <taxon>Bacteria</taxon>
        <taxon>Pseudomonadati</taxon>
        <taxon>Pseudomonadota</taxon>
        <taxon>Betaproteobacteria</taxon>
        <taxon>Burkholderiales</taxon>
        <taxon>Burkholderiaceae</taxon>
        <taxon>Cupriavidus</taxon>
    </lineage>
</organism>
<keyword evidence="2 4" id="KW-0489">Methyltransferase</keyword>